<organism evidence="1 2">
    <name type="scientific">Noviherbaspirillum saxi</name>
    <dbReference type="NCBI Taxonomy" id="2320863"/>
    <lineage>
        <taxon>Bacteria</taxon>
        <taxon>Pseudomonadati</taxon>
        <taxon>Pseudomonadota</taxon>
        <taxon>Betaproteobacteria</taxon>
        <taxon>Burkholderiales</taxon>
        <taxon>Oxalobacteraceae</taxon>
        <taxon>Noviherbaspirillum</taxon>
    </lineage>
</organism>
<dbReference type="EMBL" id="QYUO01000001">
    <property type="protein sequence ID" value="RJF98429.1"/>
    <property type="molecule type" value="Genomic_DNA"/>
</dbReference>
<dbReference type="RefSeq" id="WP_119768381.1">
    <property type="nucleotide sequence ID" value="NZ_QYUO01000001.1"/>
</dbReference>
<comment type="caution">
    <text evidence="1">The sequence shown here is derived from an EMBL/GenBank/DDBJ whole genome shotgun (WGS) entry which is preliminary data.</text>
</comment>
<dbReference type="SUPFAM" id="SSF52540">
    <property type="entry name" value="P-loop containing nucleoside triphosphate hydrolases"/>
    <property type="match status" value="1"/>
</dbReference>
<dbReference type="Gene3D" id="3.40.50.300">
    <property type="entry name" value="P-loop containing nucleotide triphosphate hydrolases"/>
    <property type="match status" value="1"/>
</dbReference>
<dbReference type="NCBIfam" id="NF033429">
    <property type="entry name" value="ImuA_translesion"/>
    <property type="match status" value="1"/>
</dbReference>
<dbReference type="InterPro" id="IPR027417">
    <property type="entry name" value="P-loop_NTPase"/>
</dbReference>
<accession>A0A3A3GC13</accession>
<proteinExistence type="predicted"/>
<dbReference type="InterPro" id="IPR017166">
    <property type="entry name" value="UCP037290"/>
</dbReference>
<evidence type="ECO:0000313" key="1">
    <source>
        <dbReference type="EMBL" id="RJF98429.1"/>
    </source>
</evidence>
<dbReference type="AlphaFoldDB" id="A0A3A3GC13"/>
<evidence type="ECO:0000313" key="2">
    <source>
        <dbReference type="Proteomes" id="UP000265955"/>
    </source>
</evidence>
<dbReference type="OrthoDB" id="9811176at2"/>
<gene>
    <name evidence="1" type="primary">imuA</name>
    <name evidence="1" type="ORF">D3871_07855</name>
</gene>
<dbReference type="PIRSF" id="PIRSF037290">
    <property type="entry name" value="UCP037290"/>
    <property type="match status" value="1"/>
</dbReference>
<protein>
    <submittedName>
        <fullName evidence="1">Translesion DNA synthesis-associated protein ImuA</fullName>
    </submittedName>
</protein>
<sequence length="259" mass="28209">MSALVSAIPNSNESSALPPAVWRADQMGSYQAAVISTGHPLLDQELPNGGWPSATLIELLMQQPGIGEMRLLRPAFQAIARKRRIALVQPPYMPQIAAWTAWGLPVDSLVWIKTTRSADALWSAEQVLRNGSCGALLLWQSHVRTESLRRLHLAAQGTETLFWMMRPLACTQDASPASLRLALRPTYGGIQVDIVKRRGPRRDDPLHVPMDDMPSSVFLPASRSAAPISNPVPTREAVAHISDQSINTAMTGPQACSVN</sequence>
<dbReference type="InterPro" id="IPR047610">
    <property type="entry name" value="ImuA_translesion"/>
</dbReference>
<keyword evidence="2" id="KW-1185">Reference proteome</keyword>
<reference evidence="2" key="1">
    <citation type="submission" date="2018-09" db="EMBL/GenBank/DDBJ databases">
        <authorList>
            <person name="Zhu H."/>
        </authorList>
    </citation>
    <scope>NUCLEOTIDE SEQUENCE [LARGE SCALE GENOMIC DNA]</scope>
    <source>
        <strain evidence="2">K1R23-30</strain>
    </source>
</reference>
<name>A0A3A3GC13_9BURK</name>
<dbReference type="Proteomes" id="UP000265955">
    <property type="component" value="Unassembled WGS sequence"/>
</dbReference>